<dbReference type="EMBL" id="GBRH01173581">
    <property type="protein sequence ID" value="JAE24315.1"/>
    <property type="molecule type" value="Transcribed_RNA"/>
</dbReference>
<organism evidence="2">
    <name type="scientific">Arundo donax</name>
    <name type="common">Giant reed</name>
    <name type="synonym">Donax arundinaceus</name>
    <dbReference type="NCBI Taxonomy" id="35708"/>
    <lineage>
        <taxon>Eukaryota</taxon>
        <taxon>Viridiplantae</taxon>
        <taxon>Streptophyta</taxon>
        <taxon>Embryophyta</taxon>
        <taxon>Tracheophyta</taxon>
        <taxon>Spermatophyta</taxon>
        <taxon>Magnoliopsida</taxon>
        <taxon>Liliopsida</taxon>
        <taxon>Poales</taxon>
        <taxon>Poaceae</taxon>
        <taxon>PACMAD clade</taxon>
        <taxon>Arundinoideae</taxon>
        <taxon>Arundineae</taxon>
        <taxon>Arundo</taxon>
    </lineage>
</organism>
<protein>
    <submittedName>
        <fullName evidence="2">Uncharacterized protein</fullName>
    </submittedName>
</protein>
<accession>A0A0A9GGT2</accession>
<sequence length="60" mass="6061">MSTARLSLRPRSMTRPSSIADSPGRPGSKAGSAMGENSVNMASVPSLGLSLYGCTSCAVT</sequence>
<proteinExistence type="predicted"/>
<reference evidence="2" key="2">
    <citation type="journal article" date="2015" name="Data Brief">
        <title>Shoot transcriptome of the giant reed, Arundo donax.</title>
        <authorList>
            <person name="Barrero R.A."/>
            <person name="Guerrero F.D."/>
            <person name="Moolhuijzen P."/>
            <person name="Goolsby J.A."/>
            <person name="Tidwell J."/>
            <person name="Bellgard S.E."/>
            <person name="Bellgard M.I."/>
        </authorList>
    </citation>
    <scope>NUCLEOTIDE SEQUENCE</scope>
    <source>
        <tissue evidence="2">Shoot tissue taken approximately 20 cm above the soil surface</tissue>
    </source>
</reference>
<evidence type="ECO:0000256" key="1">
    <source>
        <dbReference type="SAM" id="MobiDB-lite"/>
    </source>
</evidence>
<feature type="region of interest" description="Disordered" evidence="1">
    <location>
        <begin position="1"/>
        <end position="37"/>
    </location>
</feature>
<dbReference type="AlphaFoldDB" id="A0A0A9GGT2"/>
<name>A0A0A9GGT2_ARUDO</name>
<reference evidence="2" key="1">
    <citation type="submission" date="2014-09" db="EMBL/GenBank/DDBJ databases">
        <authorList>
            <person name="Magalhaes I.L.F."/>
            <person name="Oliveira U."/>
            <person name="Santos F.R."/>
            <person name="Vidigal T.H.D.A."/>
            <person name="Brescovit A.D."/>
            <person name="Santos A.J."/>
        </authorList>
    </citation>
    <scope>NUCLEOTIDE SEQUENCE</scope>
    <source>
        <tissue evidence="2">Shoot tissue taken approximately 20 cm above the soil surface</tissue>
    </source>
</reference>
<evidence type="ECO:0000313" key="2">
    <source>
        <dbReference type="EMBL" id="JAE24315.1"/>
    </source>
</evidence>